<dbReference type="Pfam" id="PF14226">
    <property type="entry name" value="DIOX_N"/>
    <property type="match status" value="1"/>
</dbReference>
<name>A0AAV1CQQ8_OLDCO</name>
<dbReference type="GO" id="GO:0016706">
    <property type="term" value="F:2-oxoglutarate-dependent dioxygenase activity"/>
    <property type="evidence" value="ECO:0007669"/>
    <property type="project" value="UniProtKB-ARBA"/>
</dbReference>
<sequence>MDRKKVVLLIFDRSTPSAIYGTPEESLFLPNPELSFHNYSVSSTSRKNITITPRTKFFSQLSNMSGENDHPQTTLEPTSRPVGNTEHSWCRAISGGTGIAVLTLQMSKPVDVPRFQEGLQKLQSAHPILRSKLHYNSSKKAFSFLTMPNSYIQVQSIDSSSTSSLLQGLAKNKCQDGFTLSPLQMILEHELSRNSWVNPNEYPKDGMDVFLASVYELPCSKWIIALRFHTGVCDRTTAVTLLRELMELAEEEQKGGDQKKVENKKEEEVKYSEKMGKVIEDLIPKTHSKKTLWAHGLDVLEYSVNSLRLTNLKFKDVKWPRSTEIVRLQMNPHETNQILIGCKLRGIKLCGALAAAALTAAHSSRPIPDQRKKYGVLTLTDCRSILEPPLSPHNFGFYHGAILNSHTVKGGDNFWDLATRSYSAFENAKKCNKHFSDMADLNFLLCRAVENPNLTASSSLRTSFISVFEDPFVKEDMEVQRPKESLYDRHSELKAFDDTKSGVKGLVDSGITEIPHFFRQPPESLNLKTTDQFKFPIIDLQGVNYYEDPVKRKEIIDQVRHASETWGFFQVVNHGIPITILQEMIDGVLRFYEQDLDEKKKWYTRDPTKRFVHNSNVDLYSSPAANWRDTFYCIIAPNPPDSKDLPTVCSTSLLPSTRLYGPIKELVTPENPPKYRETTVNNFVTYALGKGLDGVSSLLHFKL</sequence>
<dbReference type="Gene3D" id="2.60.120.330">
    <property type="entry name" value="B-lactam Antibiotic, Isopenicillin N Synthase, Chain"/>
    <property type="match status" value="1"/>
</dbReference>
<feature type="domain" description="Non-haem dioxygenase N-terminal" evidence="4">
    <location>
        <begin position="536"/>
        <end position="639"/>
    </location>
</feature>
<reference evidence="5" key="1">
    <citation type="submission" date="2023-03" db="EMBL/GenBank/DDBJ databases">
        <authorList>
            <person name="Julca I."/>
        </authorList>
    </citation>
    <scope>NUCLEOTIDE SEQUENCE</scope>
</reference>
<evidence type="ECO:0000256" key="1">
    <source>
        <dbReference type="ARBA" id="ARBA00022723"/>
    </source>
</evidence>
<dbReference type="PANTHER" id="PTHR34375">
    <property type="entry name" value="GATA ZINC FINGER PROTEIN-RELATED"/>
    <property type="match status" value="1"/>
</dbReference>
<dbReference type="InterPro" id="IPR027443">
    <property type="entry name" value="IPNS-like_sf"/>
</dbReference>
<protein>
    <submittedName>
        <fullName evidence="5">OLC1v1034175C2</fullName>
    </submittedName>
</protein>
<keyword evidence="2" id="KW-0408">Iron</keyword>
<keyword evidence="6" id="KW-1185">Reference proteome</keyword>
<dbReference type="InterPro" id="IPR026992">
    <property type="entry name" value="DIOX_N"/>
</dbReference>
<evidence type="ECO:0000256" key="2">
    <source>
        <dbReference type="ARBA" id="ARBA00023004"/>
    </source>
</evidence>
<evidence type="ECO:0000313" key="6">
    <source>
        <dbReference type="Proteomes" id="UP001161247"/>
    </source>
</evidence>
<dbReference type="Gene3D" id="3.30.559.10">
    <property type="entry name" value="Chloramphenicol acetyltransferase-like domain"/>
    <property type="match status" value="1"/>
</dbReference>
<accession>A0AAV1CQQ8</accession>
<dbReference type="EMBL" id="OX459120">
    <property type="protein sequence ID" value="CAI9097701.1"/>
    <property type="molecule type" value="Genomic_DNA"/>
</dbReference>
<gene>
    <name evidence="5" type="ORF">OLC1_LOCUS8121</name>
</gene>
<dbReference type="SUPFAM" id="SSF52777">
    <property type="entry name" value="CoA-dependent acyltransferases"/>
    <property type="match status" value="2"/>
</dbReference>
<dbReference type="InterPro" id="IPR023213">
    <property type="entry name" value="CAT-like_dom_sf"/>
</dbReference>
<dbReference type="GO" id="GO:0046872">
    <property type="term" value="F:metal ion binding"/>
    <property type="evidence" value="ECO:0007669"/>
    <property type="project" value="UniProtKB-KW"/>
</dbReference>
<dbReference type="PANTHER" id="PTHR34375:SF3">
    <property type="entry name" value="CONDENSATION DOMAIN-CONTAINING PROTEIN"/>
    <property type="match status" value="1"/>
</dbReference>
<organism evidence="5 6">
    <name type="scientific">Oldenlandia corymbosa var. corymbosa</name>
    <dbReference type="NCBI Taxonomy" id="529605"/>
    <lineage>
        <taxon>Eukaryota</taxon>
        <taxon>Viridiplantae</taxon>
        <taxon>Streptophyta</taxon>
        <taxon>Embryophyta</taxon>
        <taxon>Tracheophyta</taxon>
        <taxon>Spermatophyta</taxon>
        <taxon>Magnoliopsida</taxon>
        <taxon>eudicotyledons</taxon>
        <taxon>Gunneridae</taxon>
        <taxon>Pentapetalae</taxon>
        <taxon>asterids</taxon>
        <taxon>lamiids</taxon>
        <taxon>Gentianales</taxon>
        <taxon>Rubiaceae</taxon>
        <taxon>Rubioideae</taxon>
        <taxon>Spermacoceae</taxon>
        <taxon>Hedyotis-Oldenlandia complex</taxon>
        <taxon>Oldenlandia</taxon>
    </lineage>
</organism>
<evidence type="ECO:0000313" key="5">
    <source>
        <dbReference type="EMBL" id="CAI9097701.1"/>
    </source>
</evidence>
<evidence type="ECO:0000259" key="4">
    <source>
        <dbReference type="Pfam" id="PF14226"/>
    </source>
</evidence>
<proteinExistence type="predicted"/>
<dbReference type="SUPFAM" id="SSF51197">
    <property type="entry name" value="Clavaminate synthase-like"/>
    <property type="match status" value="1"/>
</dbReference>
<dbReference type="AlphaFoldDB" id="A0AAV1CQQ8"/>
<feature type="region of interest" description="Disordered" evidence="3">
    <location>
        <begin position="63"/>
        <end position="83"/>
    </location>
</feature>
<keyword evidence="1" id="KW-0479">Metal-binding</keyword>
<evidence type="ECO:0000256" key="3">
    <source>
        <dbReference type="SAM" id="MobiDB-lite"/>
    </source>
</evidence>
<dbReference type="Proteomes" id="UP001161247">
    <property type="component" value="Chromosome 3"/>
</dbReference>